<feature type="transmembrane region" description="Helical" evidence="7">
    <location>
        <begin position="377"/>
        <end position="396"/>
    </location>
</feature>
<organism evidence="9 10">
    <name type="scientific">Salpingoeca rosetta (strain ATCC 50818 / BSB-021)</name>
    <dbReference type="NCBI Taxonomy" id="946362"/>
    <lineage>
        <taxon>Eukaryota</taxon>
        <taxon>Choanoflagellata</taxon>
        <taxon>Craspedida</taxon>
        <taxon>Salpingoecidae</taxon>
        <taxon>Salpingoeca</taxon>
    </lineage>
</organism>
<dbReference type="InterPro" id="IPR011009">
    <property type="entry name" value="Kinase-like_dom_sf"/>
</dbReference>
<feature type="region of interest" description="Disordered" evidence="6">
    <location>
        <begin position="528"/>
        <end position="550"/>
    </location>
</feature>
<dbReference type="OrthoDB" id="301415at2759"/>
<evidence type="ECO:0000256" key="6">
    <source>
        <dbReference type="SAM" id="MobiDB-lite"/>
    </source>
</evidence>
<dbReference type="Pfam" id="PF02816">
    <property type="entry name" value="Alpha_kinase"/>
    <property type="match status" value="1"/>
</dbReference>
<dbReference type="PROSITE" id="PS51158">
    <property type="entry name" value="ALPHA_KINASE"/>
    <property type="match status" value="1"/>
</dbReference>
<feature type="compositionally biased region" description="Polar residues" evidence="6">
    <location>
        <begin position="619"/>
        <end position="638"/>
    </location>
</feature>
<feature type="transmembrane region" description="Helical" evidence="7">
    <location>
        <begin position="76"/>
        <end position="96"/>
    </location>
</feature>
<feature type="transmembrane region" description="Helical" evidence="7">
    <location>
        <begin position="236"/>
        <end position="257"/>
    </location>
</feature>
<evidence type="ECO:0000313" key="10">
    <source>
        <dbReference type="Proteomes" id="UP000007799"/>
    </source>
</evidence>
<evidence type="ECO:0000256" key="7">
    <source>
        <dbReference type="SAM" id="Phobius"/>
    </source>
</evidence>
<dbReference type="SUPFAM" id="SSF56112">
    <property type="entry name" value="Protein kinase-like (PK-like)"/>
    <property type="match status" value="1"/>
</dbReference>
<feature type="transmembrane region" description="Helical" evidence="7">
    <location>
        <begin position="36"/>
        <end position="56"/>
    </location>
</feature>
<keyword evidence="7" id="KW-1133">Transmembrane helix</keyword>
<keyword evidence="3" id="KW-0547">Nucleotide-binding</keyword>
<evidence type="ECO:0000256" key="1">
    <source>
        <dbReference type="ARBA" id="ARBA00022527"/>
    </source>
</evidence>
<dbReference type="PANTHER" id="PTHR45992:SF11">
    <property type="entry name" value="ALPHA-TYPE PROTEIN KINASE DOMAIN-CONTAINING PROTEIN"/>
    <property type="match status" value="1"/>
</dbReference>
<dbReference type="Proteomes" id="UP000007799">
    <property type="component" value="Unassembled WGS sequence"/>
</dbReference>
<feature type="domain" description="Alpha-type protein kinase" evidence="8">
    <location>
        <begin position="705"/>
        <end position="968"/>
    </location>
</feature>
<keyword evidence="2" id="KW-0808">Transferase</keyword>
<protein>
    <recommendedName>
        <fullName evidence="8">Alpha-type protein kinase domain-containing protein</fullName>
    </recommendedName>
</protein>
<dbReference type="GeneID" id="16077174"/>
<keyword evidence="7" id="KW-0472">Membrane</keyword>
<accession>F2U2M4</accession>
<sequence length="977" mass="106321">MEINPLYLAIKAFVFLVWPLVVMMVPALVEDLSHGGNAALIFFALVPHWVLAVIWTGSAITDWYDIDSDILSTQEIVVAAPVFGVVLPAFILVPILREVALSEPEYNVLLGTTILLPGLWLPLIAAIFQTPKVLESEEASAMGMKNAYRASFDSVAVITNEMRKGYFGYLLAVGIPLGVFLPVYIHHGDEMTGEGQAAFMFFMLLAGCMSLLYNVAYRLGVVFHGTDPGCSRASSIAIVKFALCALLVPLVVMLPVLRSATVSQAAHDVLLSFNLGLPALTILDIIRLKFYEKDRRMFYQLTAVAVLVLIIPFCVLLPALVAADSISEDGETAMLVLILSPLCILLGAGVVLTATHFHNLPFHVLTVLLYPPRWGEAIYAAVLLLIPVAVMLPIYFHGGLAYTPSLVFIAYMGAIIFLLATAMLVSCCVRAPGEIVRPHLPTTSRLPKPRSARTASTASTGSTSSSKRSRAGTSSSQRSALKDMISGPSNFEHKAGFNSTITPGINGVHSADDVASVATVTTAATEATAAAKTPEQGEQQQQQQQQQQNGAVFQYTGPASAAFDVNALETRSRANTYQLSRTSTMDSVLLDDRQARALAAREAMRPSVEMPGMRAPGTFQPNAWSQRPSGQAEVTQATLPHVPQRPTSQESSGSGSGGGGDGAAQLRMSASDYRKSVMERPDSTYEESQFDSRELPEARQDLVVEGWEPTVIWTYDETNDQLHKQEGDYHVHVYDTEDMRQGDYFNCYTAYLEGLEEAHILKWPLYNTMQTQTACLIALRKLARARSVAAAFNAAVANFTSPPPQRVAFVQTKALQLPARTAANEGVDESPWALCEVDLEDTPAHRDNTAGLLDYFCLWNDAFGGVVSEEDMDPGDADDDRSWVARFHELNTTAQSLSCFSYFYSKRASLLIKVQGVGTTYTNPDFHFSGGSDPYFSPNNQGDEGIANFFASHKHTDMCKHALQTLPGFSEDWLGSG</sequence>
<keyword evidence="5" id="KW-0067">ATP-binding</keyword>
<reference evidence="9" key="1">
    <citation type="submission" date="2009-08" db="EMBL/GenBank/DDBJ databases">
        <title>Annotation of Salpingoeca rosetta.</title>
        <authorList>
            <consortium name="The Broad Institute Genome Sequencing Platform"/>
            <person name="Russ C."/>
            <person name="Cuomo C."/>
            <person name="Burger G."/>
            <person name="Gray M.W."/>
            <person name="Holland P.W.H."/>
            <person name="King N."/>
            <person name="Lang F.B.F."/>
            <person name="Roger A.J."/>
            <person name="Ruiz-Trillo I."/>
            <person name="Young S.K."/>
            <person name="Zeng Q."/>
            <person name="Gargeya S."/>
            <person name="Alvarado L."/>
            <person name="Berlin A."/>
            <person name="Chapman S.B."/>
            <person name="Chen Z."/>
            <person name="Freedman E."/>
            <person name="Gellesch M."/>
            <person name="Goldberg J."/>
            <person name="Griggs A."/>
            <person name="Gujja S."/>
            <person name="Heilman E."/>
            <person name="Heiman D."/>
            <person name="Howarth C."/>
            <person name="Mehta T."/>
            <person name="Neiman D."/>
            <person name="Pearson M."/>
            <person name="Roberts A."/>
            <person name="Saif S."/>
            <person name="Shea T."/>
            <person name="Shenoy N."/>
            <person name="Sisk P."/>
            <person name="Stolte C."/>
            <person name="Sykes S."/>
            <person name="White J."/>
            <person name="Yandava C."/>
            <person name="Haas B."/>
            <person name="Nusbaum C."/>
            <person name="Birren B."/>
        </authorList>
    </citation>
    <scope>NUCLEOTIDE SEQUENCE</scope>
    <source>
        <strain evidence="9">ATCC 50818</strain>
    </source>
</reference>
<evidence type="ECO:0000259" key="8">
    <source>
        <dbReference type="PROSITE" id="PS51158"/>
    </source>
</evidence>
<evidence type="ECO:0000256" key="3">
    <source>
        <dbReference type="ARBA" id="ARBA00022741"/>
    </source>
</evidence>
<evidence type="ECO:0000256" key="5">
    <source>
        <dbReference type="ARBA" id="ARBA00022840"/>
    </source>
</evidence>
<evidence type="ECO:0000313" key="9">
    <source>
        <dbReference type="EMBL" id="EGD81379.1"/>
    </source>
</evidence>
<feature type="compositionally biased region" description="Low complexity" evidence="6">
    <location>
        <begin position="539"/>
        <end position="548"/>
    </location>
</feature>
<dbReference type="AlphaFoldDB" id="F2U2M4"/>
<dbReference type="RefSeq" id="XP_004996583.1">
    <property type="nucleotide sequence ID" value="XM_004996526.1"/>
</dbReference>
<evidence type="ECO:0000256" key="4">
    <source>
        <dbReference type="ARBA" id="ARBA00022777"/>
    </source>
</evidence>
<dbReference type="Gene3D" id="3.20.200.10">
    <property type="entry name" value="MHCK/EF2 kinase"/>
    <property type="match status" value="1"/>
</dbReference>
<feature type="transmembrane region" description="Helical" evidence="7">
    <location>
        <begin position="298"/>
        <end position="323"/>
    </location>
</feature>
<feature type="transmembrane region" description="Helical" evidence="7">
    <location>
        <begin position="108"/>
        <end position="128"/>
    </location>
</feature>
<proteinExistence type="predicted"/>
<name>F2U2M4_SALR5</name>
<keyword evidence="7" id="KW-0812">Transmembrane</keyword>
<feature type="transmembrane region" description="Helical" evidence="7">
    <location>
        <begin position="197"/>
        <end position="216"/>
    </location>
</feature>
<gene>
    <name evidence="9" type="ORF">PTSG_02098</name>
</gene>
<evidence type="ECO:0000256" key="2">
    <source>
        <dbReference type="ARBA" id="ARBA00022679"/>
    </source>
</evidence>
<feature type="region of interest" description="Disordered" evidence="6">
    <location>
        <begin position="605"/>
        <end position="696"/>
    </location>
</feature>
<dbReference type="KEGG" id="sre:PTSG_02098"/>
<dbReference type="PANTHER" id="PTHR45992">
    <property type="entry name" value="EUKARYOTIC ELONGATION FACTOR 2 KINASE-RELATED"/>
    <property type="match status" value="1"/>
</dbReference>
<feature type="transmembrane region" description="Helical" evidence="7">
    <location>
        <begin position="408"/>
        <end position="425"/>
    </location>
</feature>
<dbReference type="GO" id="GO:0005524">
    <property type="term" value="F:ATP binding"/>
    <property type="evidence" value="ECO:0007669"/>
    <property type="project" value="UniProtKB-KW"/>
</dbReference>
<dbReference type="OMA" id="RECNDLA"/>
<feature type="transmembrane region" description="Helical" evidence="7">
    <location>
        <begin position="6"/>
        <end position="29"/>
    </location>
</feature>
<dbReference type="InterPro" id="IPR004166">
    <property type="entry name" value="a-kinase_dom"/>
</dbReference>
<feature type="compositionally biased region" description="Low complexity" evidence="6">
    <location>
        <begin position="452"/>
        <end position="476"/>
    </location>
</feature>
<dbReference type="GO" id="GO:0004674">
    <property type="term" value="F:protein serine/threonine kinase activity"/>
    <property type="evidence" value="ECO:0007669"/>
    <property type="project" value="UniProtKB-KW"/>
</dbReference>
<dbReference type="InParanoid" id="F2U2M4"/>
<dbReference type="InterPro" id="IPR051852">
    <property type="entry name" value="Alpha-type_PK"/>
</dbReference>
<feature type="transmembrane region" description="Helical" evidence="7">
    <location>
        <begin position="335"/>
        <end position="357"/>
    </location>
</feature>
<keyword evidence="10" id="KW-1185">Reference proteome</keyword>
<feature type="region of interest" description="Disordered" evidence="6">
    <location>
        <begin position="439"/>
        <end position="485"/>
    </location>
</feature>
<keyword evidence="1" id="KW-0723">Serine/threonine-protein kinase</keyword>
<keyword evidence="4" id="KW-0418">Kinase</keyword>
<dbReference type="EMBL" id="GL832959">
    <property type="protein sequence ID" value="EGD81379.1"/>
    <property type="molecule type" value="Genomic_DNA"/>
</dbReference>
<feature type="transmembrane region" description="Helical" evidence="7">
    <location>
        <begin position="166"/>
        <end position="185"/>
    </location>
</feature>
<feature type="compositionally biased region" description="Basic and acidic residues" evidence="6">
    <location>
        <begin position="672"/>
        <end position="683"/>
    </location>
</feature>